<dbReference type="GO" id="GO:1902209">
    <property type="term" value="P:negative regulation of bacterial-type flagellum assembly"/>
    <property type="evidence" value="ECO:0007669"/>
    <property type="project" value="InterPro"/>
</dbReference>
<evidence type="ECO:0000256" key="2">
    <source>
        <dbReference type="SAM" id="MobiDB-lite"/>
    </source>
</evidence>
<dbReference type="Pfam" id="PF07378">
    <property type="entry name" value="FlbT"/>
    <property type="match status" value="1"/>
</dbReference>
<organism evidence="3">
    <name type="scientific">hydrothermal vent metagenome</name>
    <dbReference type="NCBI Taxonomy" id="652676"/>
    <lineage>
        <taxon>unclassified sequences</taxon>
        <taxon>metagenomes</taxon>
        <taxon>ecological metagenomes</taxon>
    </lineage>
</organism>
<feature type="region of interest" description="Disordered" evidence="2">
    <location>
        <begin position="129"/>
        <end position="148"/>
    </location>
</feature>
<dbReference type="InterPro" id="IPR009967">
    <property type="entry name" value="Flagellum_FlbT"/>
</dbReference>
<accession>A0A3B0RZW7</accession>
<name>A0A3B0RZW7_9ZZZZ</name>
<dbReference type="EMBL" id="UOEH01000199">
    <property type="protein sequence ID" value="VAV96571.1"/>
    <property type="molecule type" value="Genomic_DNA"/>
</dbReference>
<proteinExistence type="predicted"/>
<evidence type="ECO:0000256" key="1">
    <source>
        <dbReference type="ARBA" id="ARBA00022884"/>
    </source>
</evidence>
<sequence length="148" mass="16166">MAGLILKLRPYEELMINGVVVENGDRKARLRVKTDGAHILRLRDAMKPEEATTPLKRAYYIAQMAVAGQLANAEAVDHVRHALENYDGPGAEQARRAVDSRLAENEFYKVMRYLGEIIAAEPASPPAFAKNPTASELPLPQTVGGSAL</sequence>
<evidence type="ECO:0000313" key="3">
    <source>
        <dbReference type="EMBL" id="VAV96571.1"/>
    </source>
</evidence>
<gene>
    <name evidence="3" type="ORF">MNBD_ALPHA05-1114</name>
</gene>
<dbReference type="GO" id="GO:0048027">
    <property type="term" value="F:mRNA 5'-UTR binding"/>
    <property type="evidence" value="ECO:0007669"/>
    <property type="project" value="InterPro"/>
</dbReference>
<reference evidence="3" key="1">
    <citation type="submission" date="2018-06" db="EMBL/GenBank/DDBJ databases">
        <authorList>
            <person name="Zhirakovskaya E."/>
        </authorList>
    </citation>
    <scope>NUCLEOTIDE SEQUENCE</scope>
</reference>
<protein>
    <recommendedName>
        <fullName evidence="4">Flagellum biosynthesis repressor protein FlbT</fullName>
    </recommendedName>
</protein>
<dbReference type="GO" id="GO:0006402">
    <property type="term" value="P:mRNA catabolic process"/>
    <property type="evidence" value="ECO:0007669"/>
    <property type="project" value="InterPro"/>
</dbReference>
<dbReference type="AlphaFoldDB" id="A0A3B0RZW7"/>
<keyword evidence="1" id="KW-0694">RNA-binding</keyword>
<evidence type="ECO:0008006" key="4">
    <source>
        <dbReference type="Google" id="ProtNLM"/>
    </source>
</evidence>